<sequence>MTNMPDSPQLEGLKNEVDVLKQEVYRLRMEKDILEKSAELVKKNGASIQNISPTRKKQE</sequence>
<dbReference type="EMBL" id="FUKW01000170">
    <property type="protein sequence ID" value="SJN45882.1"/>
    <property type="molecule type" value="Genomic_DNA"/>
</dbReference>
<proteinExistence type="predicted"/>
<dbReference type="Proteomes" id="UP000195611">
    <property type="component" value="Unassembled WGS sequence"/>
</dbReference>
<protein>
    <submittedName>
        <fullName evidence="1">Uncharacterized protein</fullName>
    </submittedName>
</protein>
<dbReference type="AlphaFoldDB" id="A0A1R4KNP0"/>
<evidence type="ECO:0000313" key="1">
    <source>
        <dbReference type="EMBL" id="SJN45882.1"/>
    </source>
</evidence>
<organism evidence="1 2">
    <name type="scientific">Marinilactibacillus psychrotolerans 42ea</name>
    <dbReference type="NCBI Taxonomy" id="1255609"/>
    <lineage>
        <taxon>Bacteria</taxon>
        <taxon>Bacillati</taxon>
        <taxon>Bacillota</taxon>
        <taxon>Bacilli</taxon>
        <taxon>Lactobacillales</taxon>
        <taxon>Carnobacteriaceae</taxon>
        <taxon>Marinilactibacillus</taxon>
    </lineage>
</organism>
<name>A0A1R4KNP0_9LACT</name>
<evidence type="ECO:0000313" key="2">
    <source>
        <dbReference type="Proteomes" id="UP000195611"/>
    </source>
</evidence>
<reference evidence="1 2" key="1">
    <citation type="submission" date="2017-02" db="EMBL/GenBank/DDBJ databases">
        <authorList>
            <person name="Peterson S.W."/>
        </authorList>
    </citation>
    <scope>NUCLEOTIDE SEQUENCE [LARGE SCALE GENOMIC DNA]</scope>
    <source>
        <strain evidence="1 2">42ea</strain>
    </source>
</reference>
<accession>A0A1R4KNP0</accession>
<gene>
    <name evidence="1" type="ORF">FM115_11400</name>
</gene>